<feature type="domain" description="PH" evidence="5">
    <location>
        <begin position="67"/>
        <end position="169"/>
    </location>
</feature>
<evidence type="ECO:0000259" key="4">
    <source>
        <dbReference type="PROSITE" id="PS50002"/>
    </source>
</evidence>
<dbReference type="Pfam" id="PF07653">
    <property type="entry name" value="SH3_2"/>
    <property type="match status" value="1"/>
</dbReference>
<evidence type="ECO:0000256" key="1">
    <source>
        <dbReference type="ARBA" id="ARBA00022443"/>
    </source>
</evidence>
<dbReference type="SMART" id="SM00326">
    <property type="entry name" value="SH3"/>
    <property type="match status" value="1"/>
</dbReference>
<feature type="compositionally biased region" description="Low complexity" evidence="3">
    <location>
        <begin position="383"/>
        <end position="400"/>
    </location>
</feature>
<dbReference type="InterPro" id="IPR036028">
    <property type="entry name" value="SH3-like_dom_sf"/>
</dbReference>
<dbReference type="Gene3D" id="2.30.30.40">
    <property type="entry name" value="SH3 Domains"/>
    <property type="match status" value="1"/>
</dbReference>
<proteinExistence type="predicted"/>
<dbReference type="Proteomes" id="UP001515480">
    <property type="component" value="Unassembled WGS sequence"/>
</dbReference>
<dbReference type="SUPFAM" id="SSF50044">
    <property type="entry name" value="SH3-domain"/>
    <property type="match status" value="1"/>
</dbReference>
<dbReference type="SMART" id="SM00233">
    <property type="entry name" value="PH"/>
    <property type="match status" value="1"/>
</dbReference>
<feature type="region of interest" description="Disordered" evidence="3">
    <location>
        <begin position="493"/>
        <end position="604"/>
    </location>
</feature>
<feature type="compositionally biased region" description="Acidic residues" evidence="3">
    <location>
        <begin position="557"/>
        <end position="567"/>
    </location>
</feature>
<gene>
    <name evidence="6" type="ORF">AB1Y20_018190</name>
</gene>
<feature type="compositionally biased region" description="Basic and acidic residues" evidence="3">
    <location>
        <begin position="447"/>
        <end position="471"/>
    </location>
</feature>
<evidence type="ECO:0000256" key="3">
    <source>
        <dbReference type="SAM" id="MobiDB-lite"/>
    </source>
</evidence>
<evidence type="ECO:0000313" key="7">
    <source>
        <dbReference type="Proteomes" id="UP001515480"/>
    </source>
</evidence>
<name>A0AB34JRJ8_PRYPA</name>
<evidence type="ECO:0008006" key="8">
    <source>
        <dbReference type="Google" id="ProtNLM"/>
    </source>
</evidence>
<feature type="compositionally biased region" description="Basic and acidic residues" evidence="3">
    <location>
        <begin position="544"/>
        <end position="556"/>
    </location>
</feature>
<feature type="domain" description="SH3" evidence="4">
    <location>
        <begin position="292"/>
        <end position="352"/>
    </location>
</feature>
<dbReference type="Pfam" id="PF00169">
    <property type="entry name" value="PH"/>
    <property type="match status" value="1"/>
</dbReference>
<protein>
    <recommendedName>
        <fullName evidence="8">PH domain-containing protein</fullName>
    </recommendedName>
</protein>
<dbReference type="AlphaFoldDB" id="A0AB34JRJ8"/>
<evidence type="ECO:0000256" key="2">
    <source>
        <dbReference type="PROSITE-ProRule" id="PRU00192"/>
    </source>
</evidence>
<dbReference type="PROSITE" id="PS50002">
    <property type="entry name" value="SH3"/>
    <property type="match status" value="1"/>
</dbReference>
<dbReference type="InterPro" id="IPR001849">
    <property type="entry name" value="PH_domain"/>
</dbReference>
<evidence type="ECO:0000259" key="5">
    <source>
        <dbReference type="PROSITE" id="PS50003"/>
    </source>
</evidence>
<feature type="region of interest" description="Disordered" evidence="3">
    <location>
        <begin position="447"/>
        <end position="481"/>
    </location>
</feature>
<sequence length="604" mass="64439">MASTLARKLSFSRTKRASQPPVKAKADDIVTGSEASSSEPPSPDSVKESPQFQTTARRNIVDEVVLCSKLQGWLRKKHSSSRVVAPKWSSRYFAMDDEAGVLLYSKGLDGKSRARIAMADIHSVRMLDDSPNAFRIVVDPSYCFSQLTLSGDDREESLMWVNQLNKRMQLWKEHGQGGVIPRRQPDPPALVRGAETKEISAQVVAAPAPSPGTVCKHAHDLRAAGATAARARARFEEDRMERQAAERARYISASGSSEGGGVPLQDPDSASGAGVFPRGRELRTTSGPHRNAPLKLARVVANFTSEHPLELSVNCGDVVLPTGEVAPEGWIHVLTGSSNGIVPTSFVQMVQATSAIAGATHFATTPQASYAASPCKTSPVAAPWVDPAAPPGGVTPTASPRSADGRKRRTLSLEEQMEAALAAAAQGDATMLEWVEEQLELEPELARLQEEKRQAPSVREDGGVEGARETDVAQAESDALCTHEESDAVLAHGEGDADGASDCEDGASEATDASQAALDPAVQPHLPPETMEESALDPSLPNNSDKEALTGTRREIDWEDWDSDSEDIGARSAAQTVSVGEGIVPDAGFQYEDWDSEGEDQAAK</sequence>
<comment type="caution">
    <text evidence="6">The sequence shown here is derived from an EMBL/GenBank/DDBJ whole genome shotgun (WGS) entry which is preliminary data.</text>
</comment>
<keyword evidence="1 2" id="KW-0728">SH3 domain</keyword>
<organism evidence="6 7">
    <name type="scientific">Prymnesium parvum</name>
    <name type="common">Toxic golden alga</name>
    <dbReference type="NCBI Taxonomy" id="97485"/>
    <lineage>
        <taxon>Eukaryota</taxon>
        <taxon>Haptista</taxon>
        <taxon>Haptophyta</taxon>
        <taxon>Prymnesiophyceae</taxon>
        <taxon>Prymnesiales</taxon>
        <taxon>Prymnesiaceae</taxon>
        <taxon>Prymnesium</taxon>
    </lineage>
</organism>
<feature type="compositionally biased region" description="Acidic residues" evidence="3">
    <location>
        <begin position="592"/>
        <end position="604"/>
    </location>
</feature>
<dbReference type="InterPro" id="IPR011993">
    <property type="entry name" value="PH-like_dom_sf"/>
</dbReference>
<feature type="region of interest" description="Disordered" evidence="3">
    <location>
        <begin position="383"/>
        <end position="409"/>
    </location>
</feature>
<keyword evidence="7" id="KW-1185">Reference proteome</keyword>
<dbReference type="EMBL" id="JBGBPQ010000006">
    <property type="protein sequence ID" value="KAL1523239.1"/>
    <property type="molecule type" value="Genomic_DNA"/>
</dbReference>
<dbReference type="SUPFAM" id="SSF50729">
    <property type="entry name" value="PH domain-like"/>
    <property type="match status" value="1"/>
</dbReference>
<feature type="compositionally biased region" description="Acidic residues" evidence="3">
    <location>
        <begin position="496"/>
        <end position="507"/>
    </location>
</feature>
<dbReference type="Gene3D" id="2.30.29.30">
    <property type="entry name" value="Pleckstrin-homology domain (PH domain)/Phosphotyrosine-binding domain (PTB)"/>
    <property type="match status" value="1"/>
</dbReference>
<accession>A0AB34JRJ8</accession>
<reference evidence="6 7" key="1">
    <citation type="journal article" date="2024" name="Science">
        <title>Giant polyketide synthase enzymes in the biosynthesis of giant marine polyether toxins.</title>
        <authorList>
            <person name="Fallon T.R."/>
            <person name="Shende V.V."/>
            <person name="Wierzbicki I.H."/>
            <person name="Pendleton A.L."/>
            <person name="Watervoot N.F."/>
            <person name="Auber R.P."/>
            <person name="Gonzalez D.J."/>
            <person name="Wisecaver J.H."/>
            <person name="Moore B.S."/>
        </authorList>
    </citation>
    <scope>NUCLEOTIDE SEQUENCE [LARGE SCALE GENOMIC DNA]</scope>
    <source>
        <strain evidence="6 7">12B1</strain>
    </source>
</reference>
<dbReference type="InterPro" id="IPR001452">
    <property type="entry name" value="SH3_domain"/>
</dbReference>
<feature type="region of interest" description="Disordered" evidence="3">
    <location>
        <begin position="1"/>
        <end position="53"/>
    </location>
</feature>
<dbReference type="PROSITE" id="PS50003">
    <property type="entry name" value="PH_DOMAIN"/>
    <property type="match status" value="1"/>
</dbReference>
<evidence type="ECO:0000313" key="6">
    <source>
        <dbReference type="EMBL" id="KAL1523239.1"/>
    </source>
</evidence>